<dbReference type="NCBIfam" id="TIGR02960">
    <property type="entry name" value="SigX5"/>
    <property type="match status" value="1"/>
</dbReference>
<feature type="domain" description="SnoaL-like" evidence="10">
    <location>
        <begin position="210"/>
        <end position="304"/>
    </location>
</feature>
<gene>
    <name evidence="11" type="ORF">FL583_19810</name>
</gene>
<evidence type="ECO:0000256" key="1">
    <source>
        <dbReference type="ARBA" id="ARBA00010641"/>
    </source>
</evidence>
<comment type="subunit">
    <text evidence="2">Interacts transiently with the RNA polymerase catalytic core formed by RpoA, RpoB, RpoC and RpoZ (2 alpha, 1 beta, 1 beta' and 1 omega subunit) to form the RNA polymerase holoenzyme that can initiate transcription.</text>
</comment>
<evidence type="ECO:0000256" key="4">
    <source>
        <dbReference type="ARBA" id="ARBA00023082"/>
    </source>
</evidence>
<accession>A0A545AQ92</accession>
<dbReference type="InterPro" id="IPR000838">
    <property type="entry name" value="RNA_pol_sigma70_ECF_CS"/>
</dbReference>
<dbReference type="SUPFAM" id="SSF88946">
    <property type="entry name" value="Sigma2 domain of RNA polymerase sigma factors"/>
    <property type="match status" value="1"/>
</dbReference>
<dbReference type="Pfam" id="PF08281">
    <property type="entry name" value="Sigma70_r4_2"/>
    <property type="match status" value="1"/>
</dbReference>
<dbReference type="Pfam" id="PF12680">
    <property type="entry name" value="SnoaL_2"/>
    <property type="match status" value="1"/>
</dbReference>
<keyword evidence="6 7" id="KW-0804">Transcription</keyword>
<evidence type="ECO:0000313" key="12">
    <source>
        <dbReference type="Proteomes" id="UP000317982"/>
    </source>
</evidence>
<dbReference type="SUPFAM" id="SSF88659">
    <property type="entry name" value="Sigma3 and sigma4 domains of RNA polymerase sigma factors"/>
    <property type="match status" value="1"/>
</dbReference>
<feature type="domain" description="RNA polymerase sigma-70 region 2" evidence="8">
    <location>
        <begin position="20"/>
        <end position="87"/>
    </location>
</feature>
<dbReference type="InterPro" id="IPR037401">
    <property type="entry name" value="SnoaL-like"/>
</dbReference>
<evidence type="ECO:0000256" key="3">
    <source>
        <dbReference type="ARBA" id="ARBA00023015"/>
    </source>
</evidence>
<dbReference type="GO" id="GO:0006352">
    <property type="term" value="P:DNA-templated transcription initiation"/>
    <property type="evidence" value="ECO:0007669"/>
    <property type="project" value="InterPro"/>
</dbReference>
<evidence type="ECO:0000256" key="5">
    <source>
        <dbReference type="ARBA" id="ARBA00023125"/>
    </source>
</evidence>
<dbReference type="PANTHER" id="PTHR43133">
    <property type="entry name" value="RNA POLYMERASE ECF-TYPE SIGMA FACTO"/>
    <property type="match status" value="1"/>
</dbReference>
<evidence type="ECO:0000313" key="11">
    <source>
        <dbReference type="EMBL" id="TQS43474.1"/>
    </source>
</evidence>
<organism evidence="11 12">
    <name type="scientific">Cryptosporangium phraense</name>
    <dbReference type="NCBI Taxonomy" id="2593070"/>
    <lineage>
        <taxon>Bacteria</taxon>
        <taxon>Bacillati</taxon>
        <taxon>Actinomycetota</taxon>
        <taxon>Actinomycetes</taxon>
        <taxon>Cryptosporangiales</taxon>
        <taxon>Cryptosporangiaceae</taxon>
        <taxon>Cryptosporangium</taxon>
    </lineage>
</organism>
<keyword evidence="3 7" id="KW-0805">Transcription regulation</keyword>
<name>A0A545AQ92_9ACTN</name>
<dbReference type="AlphaFoldDB" id="A0A545AQ92"/>
<protein>
    <recommendedName>
        <fullName evidence="7">RNA polymerase sigma factor</fullName>
    </recommendedName>
</protein>
<evidence type="ECO:0000256" key="6">
    <source>
        <dbReference type="ARBA" id="ARBA00023163"/>
    </source>
</evidence>
<dbReference type="PANTHER" id="PTHR43133:SF65">
    <property type="entry name" value="ECF RNA POLYMERASE SIGMA FACTOR SIGG"/>
    <property type="match status" value="1"/>
</dbReference>
<dbReference type="CDD" id="cd06171">
    <property type="entry name" value="Sigma70_r4"/>
    <property type="match status" value="1"/>
</dbReference>
<dbReference type="InterPro" id="IPR007627">
    <property type="entry name" value="RNA_pol_sigma70_r2"/>
</dbReference>
<evidence type="ECO:0000256" key="7">
    <source>
        <dbReference type="RuleBase" id="RU000716"/>
    </source>
</evidence>
<keyword evidence="12" id="KW-1185">Reference proteome</keyword>
<dbReference type="InterPro" id="IPR039425">
    <property type="entry name" value="RNA_pol_sigma-70-like"/>
</dbReference>
<dbReference type="InParanoid" id="A0A545AQ92"/>
<keyword evidence="5 7" id="KW-0238">DNA-binding</keyword>
<dbReference type="NCBIfam" id="TIGR02937">
    <property type="entry name" value="sigma70-ECF"/>
    <property type="match status" value="1"/>
</dbReference>
<dbReference type="GO" id="GO:0003677">
    <property type="term" value="F:DNA binding"/>
    <property type="evidence" value="ECO:0007669"/>
    <property type="project" value="UniProtKB-KW"/>
</dbReference>
<dbReference type="InterPro" id="IPR036388">
    <property type="entry name" value="WH-like_DNA-bd_sf"/>
</dbReference>
<dbReference type="Pfam" id="PF04542">
    <property type="entry name" value="Sigma70_r2"/>
    <property type="match status" value="1"/>
</dbReference>
<comment type="caution">
    <text evidence="11">The sequence shown here is derived from an EMBL/GenBank/DDBJ whole genome shotgun (WGS) entry which is preliminary data.</text>
</comment>
<dbReference type="NCBIfam" id="NF006089">
    <property type="entry name" value="PRK08241.1"/>
    <property type="match status" value="1"/>
</dbReference>
<dbReference type="Gene3D" id="3.10.450.50">
    <property type="match status" value="1"/>
</dbReference>
<dbReference type="SUPFAM" id="SSF54427">
    <property type="entry name" value="NTF2-like"/>
    <property type="match status" value="1"/>
</dbReference>
<evidence type="ECO:0000259" key="10">
    <source>
        <dbReference type="Pfam" id="PF12680"/>
    </source>
</evidence>
<dbReference type="InterPro" id="IPR013324">
    <property type="entry name" value="RNA_pol_sigma_r3/r4-like"/>
</dbReference>
<dbReference type="InterPro" id="IPR032710">
    <property type="entry name" value="NTF2-like_dom_sf"/>
</dbReference>
<dbReference type="InterPro" id="IPR013325">
    <property type="entry name" value="RNA_pol_sigma_r2"/>
</dbReference>
<feature type="domain" description="RNA polymerase sigma factor 70 region 4 type 2" evidence="9">
    <location>
        <begin position="139"/>
        <end position="190"/>
    </location>
</feature>
<comment type="similarity">
    <text evidence="1 7">Belongs to the sigma-70 factor family. ECF subfamily.</text>
</comment>
<dbReference type="OrthoDB" id="6689546at2"/>
<evidence type="ECO:0000256" key="2">
    <source>
        <dbReference type="ARBA" id="ARBA00011344"/>
    </source>
</evidence>
<evidence type="ECO:0000259" key="8">
    <source>
        <dbReference type="Pfam" id="PF04542"/>
    </source>
</evidence>
<reference evidence="11 12" key="1">
    <citation type="submission" date="2019-07" db="EMBL/GenBank/DDBJ databases">
        <title>Cryptosporangium phraense sp. nov., isolated from plant litter.</title>
        <authorList>
            <person name="Suriyachadkun C."/>
        </authorList>
    </citation>
    <scope>NUCLEOTIDE SEQUENCE [LARGE SCALE GENOMIC DNA]</scope>
    <source>
        <strain evidence="11 12">A-T 5661</strain>
    </source>
</reference>
<sequence length="326" mass="36052">MPSPLELARRGDQHAFDALVGPYRTELQVHCYRMLGSLQDAEDVTQETLLAAWTGLAEFEARSSVRTWLYRIATNRCLNHRRSATRRPQPTLPAGVPAPASLGEVAWLQPFPDALLDAVPDRRPGPEARYESREAITLAFVTAMQQLPPRQRATLILRDVLGYPAKDTAEMLDITVVAANNALKRARATLRRSSPPIPDTPSKEDEALLERFVDAFLAFDVDAMVDLMSDDVWLTMPPAPYEYHGRDAAHRFFSALAADRQPIALAVPTRANTQPAWGHYHADPATGLLHLAAVEVVAVRGGLVSALTRFEPEVGRWFGLAPTLRP</sequence>
<evidence type="ECO:0000259" key="9">
    <source>
        <dbReference type="Pfam" id="PF08281"/>
    </source>
</evidence>
<dbReference type="InterPro" id="IPR014305">
    <property type="entry name" value="RNA_pol_sigma-G_actinobac"/>
</dbReference>
<dbReference type="Gene3D" id="1.10.10.10">
    <property type="entry name" value="Winged helix-like DNA-binding domain superfamily/Winged helix DNA-binding domain"/>
    <property type="match status" value="1"/>
</dbReference>
<dbReference type="EMBL" id="VIRS01000013">
    <property type="protein sequence ID" value="TQS43474.1"/>
    <property type="molecule type" value="Genomic_DNA"/>
</dbReference>
<dbReference type="Gene3D" id="1.10.1740.10">
    <property type="match status" value="1"/>
</dbReference>
<dbReference type="GO" id="GO:0006950">
    <property type="term" value="P:response to stress"/>
    <property type="evidence" value="ECO:0007669"/>
    <property type="project" value="UniProtKB-ARBA"/>
</dbReference>
<dbReference type="PROSITE" id="PS01063">
    <property type="entry name" value="SIGMA70_ECF"/>
    <property type="match status" value="1"/>
</dbReference>
<dbReference type="Proteomes" id="UP000317982">
    <property type="component" value="Unassembled WGS sequence"/>
</dbReference>
<dbReference type="InterPro" id="IPR013249">
    <property type="entry name" value="RNA_pol_sigma70_r4_t2"/>
</dbReference>
<proteinExistence type="inferred from homology"/>
<dbReference type="InterPro" id="IPR014284">
    <property type="entry name" value="RNA_pol_sigma-70_dom"/>
</dbReference>
<dbReference type="RefSeq" id="WP_142706172.1">
    <property type="nucleotide sequence ID" value="NZ_VIRS01000013.1"/>
</dbReference>
<dbReference type="GO" id="GO:0016987">
    <property type="term" value="F:sigma factor activity"/>
    <property type="evidence" value="ECO:0007669"/>
    <property type="project" value="UniProtKB-KW"/>
</dbReference>
<keyword evidence="4 7" id="KW-0731">Sigma factor</keyword>